<dbReference type="RefSeq" id="WP_183310587.1">
    <property type="nucleotide sequence ID" value="NZ_JACIEW010000003.1"/>
</dbReference>
<dbReference type="Proteomes" id="UP000547011">
    <property type="component" value="Unassembled WGS sequence"/>
</dbReference>
<dbReference type="Pfam" id="PF07885">
    <property type="entry name" value="Ion_trans_2"/>
    <property type="match status" value="1"/>
</dbReference>
<reference evidence="3 4" key="1">
    <citation type="submission" date="2020-08" db="EMBL/GenBank/DDBJ databases">
        <title>Genomic Encyclopedia of Type Strains, Phase IV (KMG-IV): sequencing the most valuable type-strain genomes for metagenomic binning, comparative biology and taxonomic classification.</title>
        <authorList>
            <person name="Goeker M."/>
        </authorList>
    </citation>
    <scope>NUCLEOTIDE SEQUENCE [LARGE SCALE GENOMIC DNA]</scope>
    <source>
        <strain evidence="3 4">DSM 23447</strain>
    </source>
</reference>
<keyword evidence="1" id="KW-0472">Membrane</keyword>
<evidence type="ECO:0000259" key="2">
    <source>
        <dbReference type="Pfam" id="PF07885"/>
    </source>
</evidence>
<protein>
    <recommendedName>
        <fullName evidence="2">Potassium channel domain-containing protein</fullName>
    </recommendedName>
</protein>
<feature type="transmembrane region" description="Helical" evidence="1">
    <location>
        <begin position="43"/>
        <end position="68"/>
    </location>
</feature>
<dbReference type="Gene3D" id="1.10.287.70">
    <property type="match status" value="1"/>
</dbReference>
<dbReference type="SUPFAM" id="SSF81324">
    <property type="entry name" value="Voltage-gated potassium channels"/>
    <property type="match status" value="1"/>
</dbReference>
<feature type="transmembrane region" description="Helical" evidence="1">
    <location>
        <begin position="6"/>
        <end position="22"/>
    </location>
</feature>
<dbReference type="AlphaFoldDB" id="A0A7W6ILM0"/>
<feature type="transmembrane region" description="Helical" evidence="1">
    <location>
        <begin position="118"/>
        <end position="136"/>
    </location>
</feature>
<sequence length="142" mass="15321">MDIVLATLISLAAMAVSVLLHYQSMLIARNILQGSGLSRRTGVIVGMASVTVAQILSVLLYAVIYYLMTLRPFFGSLNGEIEGGFLDPLYFSLMSYTTLGVGDIFPLGALRIVSGIEALNGFALIGWTASFAYTLMRQGWSD</sequence>
<feature type="domain" description="Potassium channel" evidence="2">
    <location>
        <begin position="55"/>
        <end position="135"/>
    </location>
</feature>
<keyword evidence="4" id="KW-1185">Reference proteome</keyword>
<keyword evidence="1" id="KW-1133">Transmembrane helix</keyword>
<keyword evidence="1" id="KW-0812">Transmembrane</keyword>
<organism evidence="3 4">
    <name type="scientific">Devosia subaequoris</name>
    <dbReference type="NCBI Taxonomy" id="395930"/>
    <lineage>
        <taxon>Bacteria</taxon>
        <taxon>Pseudomonadati</taxon>
        <taxon>Pseudomonadota</taxon>
        <taxon>Alphaproteobacteria</taxon>
        <taxon>Hyphomicrobiales</taxon>
        <taxon>Devosiaceae</taxon>
        <taxon>Devosia</taxon>
    </lineage>
</organism>
<dbReference type="InterPro" id="IPR013099">
    <property type="entry name" value="K_chnl_dom"/>
</dbReference>
<evidence type="ECO:0000256" key="1">
    <source>
        <dbReference type="SAM" id="Phobius"/>
    </source>
</evidence>
<feature type="transmembrane region" description="Helical" evidence="1">
    <location>
        <begin position="88"/>
        <end position="106"/>
    </location>
</feature>
<evidence type="ECO:0000313" key="3">
    <source>
        <dbReference type="EMBL" id="MBB4051848.1"/>
    </source>
</evidence>
<accession>A0A7W6ILM0</accession>
<gene>
    <name evidence="3" type="ORF">GGR20_001490</name>
</gene>
<name>A0A7W6ILM0_9HYPH</name>
<proteinExistence type="predicted"/>
<comment type="caution">
    <text evidence="3">The sequence shown here is derived from an EMBL/GenBank/DDBJ whole genome shotgun (WGS) entry which is preliminary data.</text>
</comment>
<evidence type="ECO:0000313" key="4">
    <source>
        <dbReference type="Proteomes" id="UP000547011"/>
    </source>
</evidence>
<dbReference type="EMBL" id="JACIEW010000003">
    <property type="protein sequence ID" value="MBB4051848.1"/>
    <property type="molecule type" value="Genomic_DNA"/>
</dbReference>